<sequence length="225" mass="23489">MYHIAPMPAPLDEALRQQLLACEPATIGHFREAGFVDPAIRSVLAETRIAGTAVTLSLPPSDGTLLNHAMRLVRPGDVLIIDRQDDKRHACWGGVMTQVAKGLGVAGVIIDGKATDAATIREQDFSVWSRGVAALTTKLAGVGGTMNAPVSVGGVVVQPGDAILADENGVLVLPRDEVAAIAAHAIELQAQEETVLARVAKGECLPDISGATALVERINRDADTP</sequence>
<proteinExistence type="predicted"/>
<dbReference type="OrthoDB" id="8717144at2"/>
<evidence type="ECO:0000313" key="6">
    <source>
        <dbReference type="EMBL" id="TLF50718.1"/>
    </source>
</evidence>
<evidence type="ECO:0000256" key="3">
    <source>
        <dbReference type="ARBA" id="ARBA00029596"/>
    </source>
</evidence>
<keyword evidence="5" id="KW-0460">Magnesium</keyword>
<dbReference type="Pfam" id="PF03737">
    <property type="entry name" value="RraA-like"/>
    <property type="match status" value="1"/>
</dbReference>
<dbReference type="InterPro" id="IPR005493">
    <property type="entry name" value="RraA/RraA-like"/>
</dbReference>
<dbReference type="AlphaFoldDB" id="A0A5R8MHL3"/>
<dbReference type="SUPFAM" id="SSF89562">
    <property type="entry name" value="RraA-like"/>
    <property type="match status" value="1"/>
</dbReference>
<evidence type="ECO:0000256" key="5">
    <source>
        <dbReference type="PIRSR" id="PIRSR605493-1"/>
    </source>
</evidence>
<dbReference type="CDD" id="cd16841">
    <property type="entry name" value="RraA_family"/>
    <property type="match status" value="1"/>
</dbReference>
<protein>
    <recommendedName>
        <fullName evidence="2">Putative 4-hydroxy-4-methyl-2-oxoglutarate aldolase</fullName>
    </recommendedName>
    <alternativeName>
        <fullName evidence="3">Regulator of ribonuclease activity homolog</fullName>
    </alternativeName>
    <alternativeName>
        <fullName evidence="4">RraA-like protein</fullName>
    </alternativeName>
</protein>
<comment type="caution">
    <text evidence="6">The sequence shown here is derived from an EMBL/GenBank/DDBJ whole genome shotgun (WGS) entry which is preliminary data.</text>
</comment>
<comment type="cofactor">
    <cofactor evidence="5">
        <name>Mg(2+)</name>
        <dbReference type="ChEBI" id="CHEBI:18420"/>
    </cofactor>
</comment>
<feature type="binding site" evidence="5">
    <location>
        <begin position="93"/>
        <end position="96"/>
    </location>
    <ligand>
        <name>substrate</name>
    </ligand>
</feature>
<reference evidence="6 7" key="1">
    <citation type="journal article" date="2007" name="Int. J. Syst. Evol. Microbiol.">
        <title>Halomonas saccharevitans sp. nov., Halomonas arcis sp. nov. and Halomonas subterranea sp. nov., halophilic bacteria isolated from hypersaline environments of China.</title>
        <authorList>
            <person name="Xu X.W."/>
            <person name="Wu Y.H."/>
            <person name="Zhou Z."/>
            <person name="Wang C.S."/>
            <person name="Zhou Y.G."/>
            <person name="Zhang H.B."/>
            <person name="Wang Y."/>
            <person name="Wu M."/>
        </authorList>
    </citation>
    <scope>NUCLEOTIDE SEQUENCE [LARGE SCALE GENOMIC DNA]</scope>
    <source>
        <strain evidence="6 7">TBZ3</strain>
    </source>
</reference>
<dbReference type="Proteomes" id="UP000306973">
    <property type="component" value="Unassembled WGS sequence"/>
</dbReference>
<name>A0A5R8MHL3_9GAMM</name>
<keyword evidence="5" id="KW-0479">Metal-binding</keyword>
<dbReference type="Gene3D" id="3.50.30.40">
    <property type="entry name" value="Ribonuclease E inhibitor RraA/RraA-like"/>
    <property type="match status" value="1"/>
</dbReference>
<dbReference type="GO" id="GO:0046872">
    <property type="term" value="F:metal ion binding"/>
    <property type="evidence" value="ECO:0007669"/>
    <property type="project" value="UniProtKB-KW"/>
</dbReference>
<gene>
    <name evidence="6" type="ORF">FEI13_08535</name>
</gene>
<dbReference type="InterPro" id="IPR036704">
    <property type="entry name" value="RraA/RraA-like_sf"/>
</dbReference>
<dbReference type="RefSeq" id="WP_138181122.1">
    <property type="nucleotide sequence ID" value="NZ_VBUI01000011.1"/>
</dbReference>
<evidence type="ECO:0000256" key="4">
    <source>
        <dbReference type="ARBA" id="ARBA00030169"/>
    </source>
</evidence>
<accession>A0A5R8MHL3</accession>
<dbReference type="EMBL" id="VBUI01000011">
    <property type="protein sequence ID" value="TLF50718.1"/>
    <property type="molecule type" value="Genomic_DNA"/>
</dbReference>
<organism evidence="6 7">
    <name type="scientific">Halomonas urmiana</name>
    <dbReference type="NCBI Taxonomy" id="490901"/>
    <lineage>
        <taxon>Bacteria</taxon>
        <taxon>Pseudomonadati</taxon>
        <taxon>Pseudomonadota</taxon>
        <taxon>Gammaproteobacteria</taxon>
        <taxon>Oceanospirillales</taxon>
        <taxon>Halomonadaceae</taxon>
        <taxon>Halomonas</taxon>
    </lineage>
</organism>
<dbReference type="PANTHER" id="PTHR33254:SF4">
    <property type="entry name" value="4-HYDROXY-4-METHYL-2-OXOGLUTARATE ALDOLASE 3-RELATED"/>
    <property type="match status" value="1"/>
</dbReference>
<feature type="binding site" evidence="5">
    <location>
        <position position="116"/>
    </location>
    <ligand>
        <name>Mg(2+)</name>
        <dbReference type="ChEBI" id="CHEBI:18420"/>
    </ligand>
</feature>
<evidence type="ECO:0000256" key="1">
    <source>
        <dbReference type="ARBA" id="ARBA00001968"/>
    </source>
</evidence>
<dbReference type="PANTHER" id="PTHR33254">
    <property type="entry name" value="4-HYDROXY-4-METHYL-2-OXOGLUTARATE ALDOLASE 3-RELATED"/>
    <property type="match status" value="1"/>
</dbReference>
<keyword evidence="7" id="KW-1185">Reference proteome</keyword>
<evidence type="ECO:0000256" key="2">
    <source>
        <dbReference type="ARBA" id="ARBA00016549"/>
    </source>
</evidence>
<evidence type="ECO:0000313" key="7">
    <source>
        <dbReference type="Proteomes" id="UP000306973"/>
    </source>
</evidence>
<comment type="cofactor">
    <cofactor evidence="1">
        <name>a divalent metal cation</name>
        <dbReference type="ChEBI" id="CHEBI:60240"/>
    </cofactor>
</comment>